<dbReference type="InterPro" id="IPR000515">
    <property type="entry name" value="MetI-like"/>
</dbReference>
<evidence type="ECO:0000256" key="7">
    <source>
        <dbReference type="RuleBase" id="RU363032"/>
    </source>
</evidence>
<dbReference type="Gene3D" id="1.10.3720.10">
    <property type="entry name" value="MetI-like"/>
    <property type="match status" value="1"/>
</dbReference>
<dbReference type="PATRIC" id="fig|1227454.3.peg.1112"/>
<comment type="caution">
    <text evidence="9">The sequence shown here is derived from an EMBL/GenBank/DDBJ whole genome shotgun (WGS) entry which is preliminary data.</text>
</comment>
<evidence type="ECO:0000313" key="10">
    <source>
        <dbReference type="Proteomes" id="UP000011607"/>
    </source>
</evidence>
<evidence type="ECO:0000259" key="8">
    <source>
        <dbReference type="PROSITE" id="PS50928"/>
    </source>
</evidence>
<evidence type="ECO:0000256" key="2">
    <source>
        <dbReference type="ARBA" id="ARBA00022448"/>
    </source>
</evidence>
<proteinExistence type="inferred from homology"/>
<evidence type="ECO:0000256" key="3">
    <source>
        <dbReference type="ARBA" id="ARBA00022475"/>
    </source>
</evidence>
<feature type="transmembrane region" description="Helical" evidence="7">
    <location>
        <begin position="195"/>
        <end position="216"/>
    </location>
</feature>
<dbReference type="eggNOG" id="arCOG00751">
    <property type="taxonomic scope" value="Archaea"/>
</dbReference>
<evidence type="ECO:0000256" key="1">
    <source>
        <dbReference type="ARBA" id="ARBA00004651"/>
    </source>
</evidence>
<dbReference type="InterPro" id="IPR035906">
    <property type="entry name" value="MetI-like_sf"/>
</dbReference>
<organism evidence="9 10">
    <name type="scientific">Halobiforma nitratireducens JCM 10879</name>
    <dbReference type="NCBI Taxonomy" id="1227454"/>
    <lineage>
        <taxon>Archaea</taxon>
        <taxon>Methanobacteriati</taxon>
        <taxon>Methanobacteriota</taxon>
        <taxon>Stenosarchaea group</taxon>
        <taxon>Halobacteria</taxon>
        <taxon>Halobacteriales</taxon>
        <taxon>Natrialbaceae</taxon>
        <taxon>Halobiforma</taxon>
    </lineage>
</organism>
<feature type="domain" description="ABC transmembrane type-1" evidence="8">
    <location>
        <begin position="124"/>
        <end position="317"/>
    </location>
</feature>
<keyword evidence="5 7" id="KW-1133">Transmembrane helix</keyword>
<dbReference type="STRING" id="1227454.C446_05605"/>
<sequence length="333" mass="35594">MIDVTFLHAILKRIALGFAAAWAVLTAVFAAFTLSQDWMEQTIEGTMRFGGAGEAEIEVAIDSYLQAHDLDRSLWAQYVDWMGNMLTLDWGESLFVESEMLTGETAPNLYESGEPVFPMVMEATARTAAYVLPAIALAVTAGLLVGLYVAINPGSRLGNASLGSAYLLFALPNFWVGGILVSLAAGGVIADSPLLFDHALPILLTATTLLGGYVSYARAHSLEYAAAEFVKLVEAKGASNVRVARHILRNSAIPFVSMLFTEALALLVLAVFVIETLFGIPGFGMLLFEAVHLRDLPVVLGCILVIIAVGIAGNVVQDLAYGSLDPRVDTGRR</sequence>
<dbReference type="PROSITE" id="PS50928">
    <property type="entry name" value="ABC_TM1"/>
    <property type="match status" value="1"/>
</dbReference>
<keyword evidence="10" id="KW-1185">Reference proteome</keyword>
<dbReference type="EMBL" id="AOMA01000063">
    <property type="protein sequence ID" value="EMA41766.1"/>
    <property type="molecule type" value="Genomic_DNA"/>
</dbReference>
<dbReference type="PANTHER" id="PTHR30465">
    <property type="entry name" value="INNER MEMBRANE ABC TRANSPORTER"/>
    <property type="match status" value="1"/>
</dbReference>
<protein>
    <submittedName>
        <fullName evidence="9">ABC transporter permease</fullName>
    </submittedName>
</protein>
<feature type="transmembrane region" description="Helical" evidence="7">
    <location>
        <begin position="163"/>
        <end position="189"/>
    </location>
</feature>
<gene>
    <name evidence="9" type="ORF">C446_05605</name>
</gene>
<evidence type="ECO:0000313" key="9">
    <source>
        <dbReference type="EMBL" id="EMA41766.1"/>
    </source>
</evidence>
<feature type="transmembrane region" description="Helical" evidence="7">
    <location>
        <begin position="128"/>
        <end position="151"/>
    </location>
</feature>
<evidence type="ECO:0000256" key="6">
    <source>
        <dbReference type="ARBA" id="ARBA00023136"/>
    </source>
</evidence>
<dbReference type="SUPFAM" id="SSF161098">
    <property type="entry name" value="MetI-like"/>
    <property type="match status" value="1"/>
</dbReference>
<dbReference type="GO" id="GO:0005886">
    <property type="term" value="C:plasma membrane"/>
    <property type="evidence" value="ECO:0007669"/>
    <property type="project" value="UniProtKB-SubCell"/>
</dbReference>
<dbReference type="Proteomes" id="UP000011607">
    <property type="component" value="Unassembled WGS sequence"/>
</dbReference>
<comment type="subcellular location">
    <subcellularLocation>
        <location evidence="1 7">Cell membrane</location>
        <topology evidence="1 7">Multi-pass membrane protein</topology>
    </subcellularLocation>
</comment>
<name>M0M7R4_9EURY</name>
<keyword evidence="3" id="KW-1003">Cell membrane</keyword>
<keyword evidence="2 7" id="KW-0813">Transport</keyword>
<evidence type="ECO:0000256" key="5">
    <source>
        <dbReference type="ARBA" id="ARBA00022989"/>
    </source>
</evidence>
<dbReference type="RefSeq" id="WP_006672077.1">
    <property type="nucleotide sequence ID" value="NZ_AOMA01000063.1"/>
</dbReference>
<keyword evidence="6 7" id="KW-0472">Membrane</keyword>
<evidence type="ECO:0000256" key="4">
    <source>
        <dbReference type="ARBA" id="ARBA00022692"/>
    </source>
</evidence>
<feature type="transmembrane region" description="Helical" evidence="7">
    <location>
        <begin position="252"/>
        <end position="278"/>
    </location>
</feature>
<dbReference type="PANTHER" id="PTHR30465:SF0">
    <property type="entry name" value="OLIGOPEPTIDE TRANSPORT SYSTEM PERMEASE PROTEIN APPB"/>
    <property type="match status" value="1"/>
</dbReference>
<dbReference type="AlphaFoldDB" id="M0M7R4"/>
<reference evidence="9 10" key="1">
    <citation type="journal article" date="2014" name="PLoS Genet.">
        <title>Phylogenetically driven sequencing of extremely halophilic archaea reveals strategies for static and dynamic osmo-response.</title>
        <authorList>
            <person name="Becker E.A."/>
            <person name="Seitzer P.M."/>
            <person name="Tritt A."/>
            <person name="Larsen D."/>
            <person name="Krusor M."/>
            <person name="Yao A.I."/>
            <person name="Wu D."/>
            <person name="Madern D."/>
            <person name="Eisen J.A."/>
            <person name="Darling A.E."/>
            <person name="Facciotti M.T."/>
        </authorList>
    </citation>
    <scope>NUCLEOTIDE SEQUENCE [LARGE SCALE GENOMIC DNA]</scope>
    <source>
        <strain evidence="9 10">JCM 10879</strain>
    </source>
</reference>
<dbReference type="OrthoDB" id="44105at2157"/>
<accession>M0M7R4</accession>
<feature type="transmembrane region" description="Helical" evidence="7">
    <location>
        <begin position="298"/>
        <end position="316"/>
    </location>
</feature>
<dbReference type="CDD" id="cd06261">
    <property type="entry name" value="TM_PBP2"/>
    <property type="match status" value="1"/>
</dbReference>
<dbReference type="Pfam" id="PF00528">
    <property type="entry name" value="BPD_transp_1"/>
    <property type="match status" value="1"/>
</dbReference>
<comment type="similarity">
    <text evidence="7">Belongs to the binding-protein-dependent transport system permease family.</text>
</comment>
<dbReference type="GO" id="GO:0055085">
    <property type="term" value="P:transmembrane transport"/>
    <property type="evidence" value="ECO:0007669"/>
    <property type="project" value="InterPro"/>
</dbReference>
<keyword evidence="4 7" id="KW-0812">Transmembrane</keyword>